<dbReference type="InterPro" id="IPR028082">
    <property type="entry name" value="Peripla_BP_I"/>
</dbReference>
<comment type="similarity">
    <text evidence="1">Belongs to the leucine-binding protein family.</text>
</comment>
<protein>
    <submittedName>
        <fullName evidence="6">ABC transporter substrate-binding protein</fullName>
    </submittedName>
</protein>
<dbReference type="InterPro" id="IPR000709">
    <property type="entry name" value="Leu_Ile_Val-bd"/>
</dbReference>
<reference evidence="7" key="1">
    <citation type="journal article" date="2019" name="Int. J. Syst. Evol. Microbiol.">
        <title>The Global Catalogue of Microorganisms (GCM) 10K type strain sequencing project: providing services to taxonomists for standard genome sequencing and annotation.</title>
        <authorList>
            <consortium name="The Broad Institute Genomics Platform"/>
            <consortium name="The Broad Institute Genome Sequencing Center for Infectious Disease"/>
            <person name="Wu L."/>
            <person name="Ma J."/>
        </authorList>
    </citation>
    <scope>NUCLEOTIDE SEQUENCE [LARGE SCALE GENOMIC DNA]</scope>
    <source>
        <strain evidence="7">JCM 31890</strain>
    </source>
</reference>
<keyword evidence="3" id="KW-0732">Signal</keyword>
<sequence length="397" mass="42554">MPFQRPPSYRSTEHSLPSQQALVSRRRVLTAGAALPLWAAGRAIAQDAPLRIGQSIALTGPLADLGTAMHLGAKAAFAALNARAGVYGRPIELVTLDDAYEVPKAVANVDRLMADKDIFALFNCMGTPMIAAMLPKVLDSGLPFFAPFTGALVSRVPNARNVFNIRASYPDEAEKIVQHLDTIGTRRIGIVYQNNAFGKEVFTAAQQLMARLKLPEATTATVESDASDAAAAASRLASADPEAVIVGLAGKPTLDFVRAFRAQRRGVTLYALSVMGTQATVKALGADATGMAISQVVPLPTNAVTPVVREFQQAWKALGTNVEASHLALEGYINARVFAEALQRAGRNPSRSAFIDATWSLRKWDLGGFEIQATTPERNASRFVELTLVGREGRFLR</sequence>
<gene>
    <name evidence="6" type="ORF">GCM10023090_20340</name>
</gene>
<dbReference type="PRINTS" id="PR00337">
    <property type="entry name" value="LEUILEVALBP"/>
</dbReference>
<evidence type="ECO:0000256" key="2">
    <source>
        <dbReference type="ARBA" id="ARBA00022448"/>
    </source>
</evidence>
<dbReference type="Pfam" id="PF13458">
    <property type="entry name" value="Peripla_BP_6"/>
    <property type="match status" value="1"/>
</dbReference>
<dbReference type="InterPro" id="IPR028081">
    <property type="entry name" value="Leu-bd"/>
</dbReference>
<dbReference type="Proteomes" id="UP001501788">
    <property type="component" value="Unassembled WGS sequence"/>
</dbReference>
<keyword evidence="4" id="KW-0029">Amino-acid transport</keyword>
<evidence type="ECO:0000256" key="1">
    <source>
        <dbReference type="ARBA" id="ARBA00010062"/>
    </source>
</evidence>
<accession>A0ABP8L9K1</accession>
<keyword evidence="7" id="KW-1185">Reference proteome</keyword>
<dbReference type="PANTHER" id="PTHR47235:SF1">
    <property type="entry name" value="BLR6548 PROTEIN"/>
    <property type="match status" value="1"/>
</dbReference>
<comment type="caution">
    <text evidence="6">The sequence shown here is derived from an EMBL/GenBank/DDBJ whole genome shotgun (WGS) entry which is preliminary data.</text>
</comment>
<dbReference type="Gene3D" id="3.40.50.2300">
    <property type="match status" value="2"/>
</dbReference>
<dbReference type="EMBL" id="BAABEX010000013">
    <property type="protein sequence ID" value="GAA4425425.1"/>
    <property type="molecule type" value="Genomic_DNA"/>
</dbReference>
<name>A0ABP8L9K1_9BURK</name>
<dbReference type="SUPFAM" id="SSF53822">
    <property type="entry name" value="Periplasmic binding protein-like I"/>
    <property type="match status" value="1"/>
</dbReference>
<feature type="domain" description="Leucine-binding protein" evidence="5">
    <location>
        <begin position="49"/>
        <end position="378"/>
    </location>
</feature>
<evidence type="ECO:0000256" key="3">
    <source>
        <dbReference type="ARBA" id="ARBA00022729"/>
    </source>
</evidence>
<evidence type="ECO:0000256" key="4">
    <source>
        <dbReference type="ARBA" id="ARBA00022970"/>
    </source>
</evidence>
<dbReference type="PANTHER" id="PTHR47235">
    <property type="entry name" value="BLR6548 PROTEIN"/>
    <property type="match status" value="1"/>
</dbReference>
<proteinExistence type="inferred from homology"/>
<evidence type="ECO:0000259" key="5">
    <source>
        <dbReference type="Pfam" id="PF13458"/>
    </source>
</evidence>
<evidence type="ECO:0000313" key="6">
    <source>
        <dbReference type="EMBL" id="GAA4425425.1"/>
    </source>
</evidence>
<keyword evidence="2" id="KW-0813">Transport</keyword>
<dbReference type="CDD" id="cd06326">
    <property type="entry name" value="PBP1_ABC_ligand_binding-like"/>
    <property type="match status" value="1"/>
</dbReference>
<evidence type="ECO:0000313" key="7">
    <source>
        <dbReference type="Proteomes" id="UP001501788"/>
    </source>
</evidence>
<organism evidence="6 7">
    <name type="scientific">Acidovorax lacteus</name>
    <dbReference type="NCBI Taxonomy" id="1924988"/>
    <lineage>
        <taxon>Bacteria</taxon>
        <taxon>Pseudomonadati</taxon>
        <taxon>Pseudomonadota</taxon>
        <taxon>Betaproteobacteria</taxon>
        <taxon>Burkholderiales</taxon>
        <taxon>Comamonadaceae</taxon>
        <taxon>Acidovorax</taxon>
    </lineage>
</organism>